<dbReference type="RefSeq" id="WP_185665231.1">
    <property type="nucleotide sequence ID" value="NZ_JACLAW010000013.1"/>
</dbReference>
<accession>A0A7X1FTY6</accession>
<keyword evidence="1" id="KW-1133">Transmembrane helix</keyword>
<protein>
    <recommendedName>
        <fullName evidence="4">Dolichyl-phosphate-mannose-protein mannosyltransferase</fullName>
    </recommendedName>
</protein>
<evidence type="ECO:0000313" key="3">
    <source>
        <dbReference type="Proteomes" id="UP000566813"/>
    </source>
</evidence>
<keyword evidence="1" id="KW-0472">Membrane</keyword>
<name>A0A7X1FTY6_9SPHN</name>
<evidence type="ECO:0008006" key="4">
    <source>
        <dbReference type="Google" id="ProtNLM"/>
    </source>
</evidence>
<keyword evidence="3" id="KW-1185">Reference proteome</keyword>
<gene>
    <name evidence="2" type="ORF">H7F51_15540</name>
</gene>
<feature type="transmembrane region" description="Helical" evidence="1">
    <location>
        <begin position="21"/>
        <end position="40"/>
    </location>
</feature>
<feature type="transmembrane region" description="Helical" evidence="1">
    <location>
        <begin position="315"/>
        <end position="333"/>
    </location>
</feature>
<evidence type="ECO:0000313" key="2">
    <source>
        <dbReference type="EMBL" id="MBC2666931.1"/>
    </source>
</evidence>
<keyword evidence="1" id="KW-0812">Transmembrane</keyword>
<comment type="caution">
    <text evidence="2">The sequence shown here is derived from an EMBL/GenBank/DDBJ whole genome shotgun (WGS) entry which is preliminary data.</text>
</comment>
<feature type="transmembrane region" description="Helical" evidence="1">
    <location>
        <begin position="289"/>
        <end position="308"/>
    </location>
</feature>
<feature type="transmembrane region" description="Helical" evidence="1">
    <location>
        <begin position="147"/>
        <end position="168"/>
    </location>
</feature>
<dbReference type="EMBL" id="JACLAW010000013">
    <property type="protein sequence ID" value="MBC2666931.1"/>
    <property type="molecule type" value="Genomic_DNA"/>
</dbReference>
<feature type="transmembrane region" description="Helical" evidence="1">
    <location>
        <begin position="339"/>
        <end position="359"/>
    </location>
</feature>
<dbReference type="Proteomes" id="UP000566813">
    <property type="component" value="Unassembled WGS sequence"/>
</dbReference>
<feature type="transmembrane region" description="Helical" evidence="1">
    <location>
        <begin position="113"/>
        <end position="135"/>
    </location>
</feature>
<evidence type="ECO:0000256" key="1">
    <source>
        <dbReference type="SAM" id="Phobius"/>
    </source>
</evidence>
<dbReference type="AlphaFoldDB" id="A0A7X1FTY6"/>
<sequence>MTGAFPPFDRFAHWNRVPARILLVLVAGLLLMAALTPLTSGEGVAAPPSLHAAARAPQRERDEDLKLYDDVIARLKHGETYYAVIAEEHRRHRFPLHPGFAVRLPTLAVVEAALPQGALIPLSVILMGAVLMAWWKRLAGEPGGKDLRLIAMAALFFGVSIGTTRYFFVLHELWAGQLLALSFGLHRPAQREGKPGRWIGAWLAAAAALAIREHALPFVLLMAAFALYHRRWKESAAWLALIALFLAAMTAHLHTVAAMVRADDPPSASWLTLRGLTGWLSLEVLSSNLRWLPTALAGPLVLLSLFGWAGWRTAAGAFATLLYLGYGIAFMIAGRPDNFYWGMMVAPAMLIGLAFLPMAARGLVHAAFPVQGLGRLFLKEAR</sequence>
<feature type="transmembrane region" description="Helical" evidence="1">
    <location>
        <begin position="199"/>
        <end position="225"/>
    </location>
</feature>
<feature type="transmembrane region" description="Helical" evidence="1">
    <location>
        <begin position="237"/>
        <end position="260"/>
    </location>
</feature>
<proteinExistence type="predicted"/>
<reference evidence="2 3" key="1">
    <citation type="submission" date="2020-08" db="EMBL/GenBank/DDBJ databases">
        <title>The genome sequence of type strain Novosphingobium flavum NBRC 111647.</title>
        <authorList>
            <person name="Liu Y."/>
        </authorList>
    </citation>
    <scope>NUCLEOTIDE SEQUENCE [LARGE SCALE GENOMIC DNA]</scope>
    <source>
        <strain evidence="2 3">NBRC 111647</strain>
    </source>
</reference>
<organism evidence="2 3">
    <name type="scientific">Novosphingobium flavum</name>
    <dbReference type="NCBI Taxonomy" id="1778672"/>
    <lineage>
        <taxon>Bacteria</taxon>
        <taxon>Pseudomonadati</taxon>
        <taxon>Pseudomonadota</taxon>
        <taxon>Alphaproteobacteria</taxon>
        <taxon>Sphingomonadales</taxon>
        <taxon>Sphingomonadaceae</taxon>
        <taxon>Novosphingobium</taxon>
    </lineage>
</organism>